<dbReference type="Gene3D" id="3.40.50.1400">
    <property type="match status" value="2"/>
</dbReference>
<dbReference type="PANTHER" id="PTHR33542">
    <property type="entry name" value="SIROHYDROCHLORIN FERROCHELATASE, CHLOROPLASTIC"/>
    <property type="match status" value="1"/>
</dbReference>
<protein>
    <recommendedName>
        <fullName evidence="5">Sirohydrochlorin ferrochelatase</fullName>
    </recommendedName>
</protein>
<organism evidence="3 4">
    <name type="scientific">Nocardioides flavescens</name>
    <dbReference type="NCBI Taxonomy" id="2691959"/>
    <lineage>
        <taxon>Bacteria</taxon>
        <taxon>Bacillati</taxon>
        <taxon>Actinomycetota</taxon>
        <taxon>Actinomycetes</taxon>
        <taxon>Propionibacteriales</taxon>
        <taxon>Nocardioidaceae</taxon>
        <taxon>Nocardioides</taxon>
    </lineage>
</organism>
<dbReference type="RefSeq" id="WP_160876369.1">
    <property type="nucleotide sequence ID" value="NZ_WUEK01000003.1"/>
</dbReference>
<dbReference type="PANTHER" id="PTHR33542:SF5">
    <property type="entry name" value="FERROCHELATASE CHE1"/>
    <property type="match status" value="1"/>
</dbReference>
<dbReference type="SUPFAM" id="SSF53800">
    <property type="entry name" value="Chelatase"/>
    <property type="match status" value="1"/>
</dbReference>
<evidence type="ECO:0008006" key="5">
    <source>
        <dbReference type="Google" id="ProtNLM"/>
    </source>
</evidence>
<dbReference type="Pfam" id="PF01903">
    <property type="entry name" value="CbiX"/>
    <property type="match status" value="2"/>
</dbReference>
<dbReference type="AlphaFoldDB" id="A0A6L7EUT0"/>
<reference evidence="3 4" key="1">
    <citation type="submission" date="2019-12" db="EMBL/GenBank/DDBJ databases">
        <authorList>
            <person name="Kun Z."/>
        </authorList>
    </citation>
    <scope>NUCLEOTIDE SEQUENCE [LARGE SCALE GENOMIC DNA]</scope>
    <source>
        <strain evidence="3 4">YIM 123512</strain>
    </source>
</reference>
<dbReference type="EMBL" id="WUEK01000003">
    <property type="protein sequence ID" value="MXG89208.1"/>
    <property type="molecule type" value="Genomic_DNA"/>
</dbReference>
<keyword evidence="4" id="KW-1185">Reference proteome</keyword>
<sequence>MTSPASRLVTVAHGTRHGPGNAVAREVTSAAAERLEMPAVASYVELCEPLYADVVAASDVPTVAVPLLLSTGFHIREDIPGAEAAGPLVIAPPLGPHPLLAAAQVARLRECGAVPGQPVALVAAGSRDPLAAADLDEAVRLLGEAWGGPVALATLTGPGPRPAEVLTPDTAVSPYLLSEGFFADRCRAAAAEAGALVADVIGPHPLVVELVVERTRAAQAGQTRSKRSNSS</sequence>
<name>A0A6L7EUT0_9ACTN</name>
<evidence type="ECO:0000313" key="3">
    <source>
        <dbReference type="EMBL" id="MXG89208.1"/>
    </source>
</evidence>
<accession>A0A6L7EUT0</accession>
<dbReference type="Proteomes" id="UP000473325">
    <property type="component" value="Unassembled WGS sequence"/>
</dbReference>
<gene>
    <name evidence="3" type="ORF">GRQ65_06560</name>
</gene>
<dbReference type="GO" id="GO:0046872">
    <property type="term" value="F:metal ion binding"/>
    <property type="evidence" value="ECO:0007669"/>
    <property type="project" value="UniProtKB-KW"/>
</dbReference>
<dbReference type="GO" id="GO:0016829">
    <property type="term" value="F:lyase activity"/>
    <property type="evidence" value="ECO:0007669"/>
    <property type="project" value="UniProtKB-KW"/>
</dbReference>
<proteinExistence type="predicted"/>
<keyword evidence="2" id="KW-0456">Lyase</keyword>
<dbReference type="InterPro" id="IPR002762">
    <property type="entry name" value="CbiX-like"/>
</dbReference>
<dbReference type="InterPro" id="IPR050963">
    <property type="entry name" value="Sirohydro_Cobaltochel/CbiX"/>
</dbReference>
<evidence type="ECO:0000313" key="4">
    <source>
        <dbReference type="Proteomes" id="UP000473325"/>
    </source>
</evidence>
<evidence type="ECO:0000256" key="1">
    <source>
        <dbReference type="ARBA" id="ARBA00022723"/>
    </source>
</evidence>
<evidence type="ECO:0000256" key="2">
    <source>
        <dbReference type="ARBA" id="ARBA00023239"/>
    </source>
</evidence>
<comment type="caution">
    <text evidence="3">The sequence shown here is derived from an EMBL/GenBank/DDBJ whole genome shotgun (WGS) entry which is preliminary data.</text>
</comment>
<keyword evidence="1" id="KW-0479">Metal-binding</keyword>